<dbReference type="Proteomes" id="UP000034581">
    <property type="component" value="Unassembled WGS sequence"/>
</dbReference>
<comment type="function">
    <text evidence="5">Forms part of the polypeptide exit tunnel.</text>
</comment>
<evidence type="ECO:0000256" key="6">
    <source>
        <dbReference type="SAM" id="MobiDB-lite"/>
    </source>
</evidence>
<dbReference type="GO" id="GO:0019843">
    <property type="term" value="F:rRNA binding"/>
    <property type="evidence" value="ECO:0007669"/>
    <property type="project" value="UniProtKB-UniRule"/>
</dbReference>
<comment type="similarity">
    <text evidence="1 5">Belongs to the universal ribosomal protein uL4 family.</text>
</comment>
<keyword evidence="2 5" id="KW-0689">Ribosomal protein</keyword>
<evidence type="ECO:0000313" key="8">
    <source>
        <dbReference type="Proteomes" id="UP000034581"/>
    </source>
</evidence>
<comment type="function">
    <text evidence="5">One of the primary rRNA binding proteins, this protein initially binds near the 5'-end of the 23S rRNA. It is important during the early stages of 50S assembly. It makes multiple contacts with different domains of the 23S rRNA in the assembled 50S subunit and ribosome.</text>
</comment>
<dbReference type="InterPro" id="IPR002136">
    <property type="entry name" value="Ribosomal_uL4"/>
</dbReference>
<comment type="subunit">
    <text evidence="5">Part of the 50S ribosomal subunit.</text>
</comment>
<keyword evidence="5" id="KW-0694">RNA-binding</keyword>
<feature type="region of interest" description="Disordered" evidence="6">
    <location>
        <begin position="52"/>
        <end position="93"/>
    </location>
</feature>
<dbReference type="GO" id="GO:0006412">
    <property type="term" value="P:translation"/>
    <property type="evidence" value="ECO:0007669"/>
    <property type="project" value="UniProtKB-UniRule"/>
</dbReference>
<organism evidence="7 8">
    <name type="scientific">candidate division CPR3 bacterium GW2011_GWF2_35_18</name>
    <dbReference type="NCBI Taxonomy" id="1618350"/>
    <lineage>
        <taxon>Bacteria</taxon>
        <taxon>Bacteria division CPR3</taxon>
    </lineage>
</organism>
<evidence type="ECO:0000256" key="1">
    <source>
        <dbReference type="ARBA" id="ARBA00010528"/>
    </source>
</evidence>
<dbReference type="GO" id="GO:1990904">
    <property type="term" value="C:ribonucleoprotein complex"/>
    <property type="evidence" value="ECO:0007669"/>
    <property type="project" value="UniProtKB-KW"/>
</dbReference>
<keyword evidence="5" id="KW-0699">rRNA-binding</keyword>
<evidence type="ECO:0000256" key="5">
    <source>
        <dbReference type="HAMAP-Rule" id="MF_01328"/>
    </source>
</evidence>
<dbReference type="PATRIC" id="fig|1618350.3.peg.724"/>
<evidence type="ECO:0000256" key="2">
    <source>
        <dbReference type="ARBA" id="ARBA00022980"/>
    </source>
</evidence>
<protein>
    <recommendedName>
        <fullName evidence="4 5">Large ribosomal subunit protein uL4</fullName>
    </recommendedName>
</protein>
<comment type="caution">
    <text evidence="7">The sequence shown here is derived from an EMBL/GenBank/DDBJ whole genome shotgun (WGS) entry which is preliminary data.</text>
</comment>
<sequence length="215" mass="24325">MNKKDLTTDLYSFEGEKVGTFTLPEMIFGAKVNPELMAQAVKVYLANQRRGTANTKDRGDVSGGGKKPWKQKGTGRARQGSTRSPIWTKGGIAHGPHPHDFSRKLSKKMKKAALFSALSEKLAENKLKVVEKIELSKPQTKRVKDLLNKLEIKRSVLVIIPEKNDNIHYSFRNIQKCESMIVSQINTYNVMKCDTILMLKDSFEILEKTFLEKKA</sequence>
<keyword evidence="3 5" id="KW-0687">Ribonucleoprotein</keyword>
<dbReference type="HAMAP" id="MF_01328_B">
    <property type="entry name" value="Ribosomal_uL4_B"/>
    <property type="match status" value="1"/>
</dbReference>
<dbReference type="GO" id="GO:0003735">
    <property type="term" value="F:structural constituent of ribosome"/>
    <property type="evidence" value="ECO:0007669"/>
    <property type="project" value="InterPro"/>
</dbReference>
<dbReference type="PANTHER" id="PTHR10746">
    <property type="entry name" value="50S RIBOSOMAL PROTEIN L4"/>
    <property type="match status" value="1"/>
</dbReference>
<proteinExistence type="inferred from homology"/>
<dbReference type="Pfam" id="PF00573">
    <property type="entry name" value="Ribosomal_L4"/>
    <property type="match status" value="1"/>
</dbReference>
<evidence type="ECO:0000256" key="3">
    <source>
        <dbReference type="ARBA" id="ARBA00023274"/>
    </source>
</evidence>
<dbReference type="AlphaFoldDB" id="A0A0G0EQV2"/>
<dbReference type="EMBL" id="LBQB01000004">
    <property type="protein sequence ID" value="KKP69692.1"/>
    <property type="molecule type" value="Genomic_DNA"/>
</dbReference>
<dbReference type="GO" id="GO:0005840">
    <property type="term" value="C:ribosome"/>
    <property type="evidence" value="ECO:0007669"/>
    <property type="project" value="UniProtKB-KW"/>
</dbReference>
<dbReference type="Gene3D" id="3.40.1370.10">
    <property type="match status" value="1"/>
</dbReference>
<dbReference type="PANTHER" id="PTHR10746:SF6">
    <property type="entry name" value="LARGE RIBOSOMAL SUBUNIT PROTEIN UL4M"/>
    <property type="match status" value="1"/>
</dbReference>
<reference evidence="7 8" key="1">
    <citation type="journal article" date="2015" name="Nature">
        <title>rRNA introns, odd ribosomes, and small enigmatic genomes across a large radiation of phyla.</title>
        <authorList>
            <person name="Brown C.T."/>
            <person name="Hug L.A."/>
            <person name="Thomas B.C."/>
            <person name="Sharon I."/>
            <person name="Castelle C.J."/>
            <person name="Singh A."/>
            <person name="Wilkins M.J."/>
            <person name="Williams K.H."/>
            <person name="Banfield J.F."/>
        </authorList>
    </citation>
    <scope>NUCLEOTIDE SEQUENCE [LARGE SCALE GENOMIC DNA]</scope>
</reference>
<dbReference type="NCBIfam" id="TIGR03953">
    <property type="entry name" value="rplD_bact"/>
    <property type="match status" value="1"/>
</dbReference>
<dbReference type="InterPro" id="IPR013005">
    <property type="entry name" value="Ribosomal_uL4-like"/>
</dbReference>
<evidence type="ECO:0000313" key="7">
    <source>
        <dbReference type="EMBL" id="KKP69692.1"/>
    </source>
</evidence>
<name>A0A0G0EQV2_UNCC3</name>
<dbReference type="SUPFAM" id="SSF52166">
    <property type="entry name" value="Ribosomal protein L4"/>
    <property type="match status" value="1"/>
</dbReference>
<dbReference type="STRING" id="1618350.UR67_C0004G0089"/>
<evidence type="ECO:0000256" key="4">
    <source>
        <dbReference type="ARBA" id="ARBA00035244"/>
    </source>
</evidence>
<gene>
    <name evidence="5" type="primary">rplD</name>
    <name evidence="7" type="ORF">UR67_C0004G0089</name>
</gene>
<dbReference type="InterPro" id="IPR023574">
    <property type="entry name" value="Ribosomal_uL4_dom_sf"/>
</dbReference>
<accession>A0A0G0EQV2</accession>